<dbReference type="Pfam" id="PF13442">
    <property type="entry name" value="Cytochrome_CBB3"/>
    <property type="match status" value="2"/>
</dbReference>
<keyword evidence="12 19" id="KW-0375">Hydrogen ion transport</keyword>
<feature type="binding site" description="axial binding residue" evidence="20">
    <location>
        <position position="192"/>
    </location>
    <ligand>
        <name>heme c</name>
        <dbReference type="ChEBI" id="CHEBI:61717"/>
        <label>2</label>
    </ligand>
    <ligandPart>
        <name>Fe</name>
        <dbReference type="ChEBI" id="CHEBI:18248"/>
    </ligandPart>
</feature>
<keyword evidence="6 19" id="KW-0997">Cell inner membrane</keyword>
<reference evidence="25" key="1">
    <citation type="submission" date="2016-11" db="EMBL/GenBank/DDBJ databases">
        <authorList>
            <person name="Varghese N."/>
            <person name="Submissions S."/>
        </authorList>
    </citation>
    <scope>NUCLEOTIDE SEQUENCE [LARGE SCALE GENOMIC DNA]</scope>
    <source>
        <strain evidence="25">ALO Sharm</strain>
    </source>
</reference>
<dbReference type="EMBL" id="FRAL01000002">
    <property type="protein sequence ID" value="SHK34315.1"/>
    <property type="molecule type" value="Genomic_DNA"/>
</dbReference>
<evidence type="ECO:0000313" key="24">
    <source>
        <dbReference type="EMBL" id="SHK34315.1"/>
    </source>
</evidence>
<keyword evidence="18 19" id="KW-0472">Membrane</keyword>
<dbReference type="GO" id="GO:0009055">
    <property type="term" value="F:electron transfer activity"/>
    <property type="evidence" value="ECO:0007669"/>
    <property type="project" value="InterPro"/>
</dbReference>
<dbReference type="GO" id="GO:0005886">
    <property type="term" value="C:plasma membrane"/>
    <property type="evidence" value="ECO:0007669"/>
    <property type="project" value="UniProtKB-SubCell"/>
</dbReference>
<evidence type="ECO:0000256" key="20">
    <source>
        <dbReference type="PIRSR" id="PIRSR000006-1"/>
    </source>
</evidence>
<evidence type="ECO:0000256" key="9">
    <source>
        <dbReference type="ARBA" id="ARBA00022692"/>
    </source>
</evidence>
<proteinExistence type="inferred from homology"/>
<keyword evidence="8 19" id="KW-0679">Respiratory chain</keyword>
<keyword evidence="4 19" id="KW-0813">Transport</keyword>
<dbReference type="InterPro" id="IPR036909">
    <property type="entry name" value="Cyt_c-like_dom_sf"/>
</dbReference>
<dbReference type="PANTHER" id="PTHR33751:SF1">
    <property type="entry name" value="CBB3-TYPE CYTOCHROME C OXIDASE SUBUNIT FIXP"/>
    <property type="match status" value="1"/>
</dbReference>
<dbReference type="InterPro" id="IPR038414">
    <property type="entry name" value="CcoP_N_sf"/>
</dbReference>
<evidence type="ECO:0000256" key="1">
    <source>
        <dbReference type="ARBA" id="ARBA00004533"/>
    </source>
</evidence>
<evidence type="ECO:0000256" key="3">
    <source>
        <dbReference type="ARBA" id="ARBA00006113"/>
    </source>
</evidence>
<comment type="similarity">
    <text evidence="3 19">Belongs to the CcoP / FixP family.</text>
</comment>
<evidence type="ECO:0000256" key="10">
    <source>
        <dbReference type="ARBA" id="ARBA00022723"/>
    </source>
</evidence>
<feature type="binding site" description="axial binding residue" evidence="20">
    <location>
        <position position="238"/>
    </location>
    <ligand>
        <name>heme c</name>
        <dbReference type="ChEBI" id="CHEBI:61717"/>
        <label>2</label>
    </ligand>
    <ligandPart>
        <name>Fe</name>
        <dbReference type="ChEBI" id="CHEBI:18248"/>
    </ligandPart>
</feature>
<dbReference type="GO" id="GO:0006119">
    <property type="term" value="P:oxidative phosphorylation"/>
    <property type="evidence" value="ECO:0007669"/>
    <property type="project" value="UniProtKB-UniPathway"/>
</dbReference>
<gene>
    <name evidence="24" type="ORF">SAMN05192556_102375</name>
</gene>
<dbReference type="InterPro" id="IPR032858">
    <property type="entry name" value="CcoP_N"/>
</dbReference>
<dbReference type="UniPathway" id="UPA00705"/>
<organism evidence="24 25">
    <name type="scientific">Halomonas caseinilytica</name>
    <dbReference type="NCBI Taxonomy" id="438744"/>
    <lineage>
        <taxon>Bacteria</taxon>
        <taxon>Pseudomonadati</taxon>
        <taxon>Pseudomonadota</taxon>
        <taxon>Gammaproteobacteria</taxon>
        <taxon>Oceanospirillales</taxon>
        <taxon>Halomonadaceae</taxon>
        <taxon>Halomonas</taxon>
    </lineage>
</organism>
<feature type="binding site" description="covalent" evidence="21">
    <location>
        <position position="234"/>
    </location>
    <ligand>
        <name>heme c</name>
        <dbReference type="ChEBI" id="CHEBI:61717"/>
        <label>2</label>
    </ligand>
</feature>
<feature type="binding site" description="axial binding residue" evidence="20">
    <location>
        <position position="153"/>
    </location>
    <ligand>
        <name>heme c</name>
        <dbReference type="ChEBI" id="CHEBI:61717"/>
        <label>1</label>
    </ligand>
    <ligandPart>
        <name>Fe</name>
        <dbReference type="ChEBI" id="CHEBI:18248"/>
    </ligandPart>
</feature>
<dbReference type="PROSITE" id="PS51007">
    <property type="entry name" value="CYTC"/>
    <property type="match status" value="2"/>
</dbReference>
<evidence type="ECO:0000256" key="14">
    <source>
        <dbReference type="ARBA" id="ARBA00022989"/>
    </source>
</evidence>
<feature type="transmembrane region" description="Helical" evidence="22">
    <location>
        <begin position="68"/>
        <end position="87"/>
    </location>
</feature>
<evidence type="ECO:0000256" key="2">
    <source>
        <dbReference type="ARBA" id="ARBA00004673"/>
    </source>
</evidence>
<feature type="binding site" description="covalent" evidence="21">
    <location>
        <position position="237"/>
    </location>
    <ligand>
        <name>heme c</name>
        <dbReference type="ChEBI" id="CHEBI:61717"/>
        <label>2</label>
    </ligand>
</feature>
<comment type="subunit">
    <text evidence="19">Component of the cbb3-type cytochrome c oxidase.</text>
</comment>
<dbReference type="GO" id="GO:0016491">
    <property type="term" value="F:oxidoreductase activity"/>
    <property type="evidence" value="ECO:0007669"/>
    <property type="project" value="UniProtKB-KW"/>
</dbReference>
<evidence type="ECO:0000256" key="15">
    <source>
        <dbReference type="ARBA" id="ARBA00023002"/>
    </source>
</evidence>
<feature type="binding site" description="covalent" evidence="21">
    <location>
        <position position="149"/>
    </location>
    <ligand>
        <name>heme c</name>
        <dbReference type="ChEBI" id="CHEBI:61717"/>
        <label>1</label>
    </ligand>
</feature>
<evidence type="ECO:0000256" key="8">
    <source>
        <dbReference type="ARBA" id="ARBA00022660"/>
    </source>
</evidence>
<dbReference type="PANTHER" id="PTHR33751">
    <property type="entry name" value="CBB3-TYPE CYTOCHROME C OXIDASE SUBUNIT FIXP"/>
    <property type="match status" value="1"/>
</dbReference>
<comment type="pathway">
    <text evidence="2 19">Energy metabolism; oxidative phosphorylation.</text>
</comment>
<evidence type="ECO:0000256" key="17">
    <source>
        <dbReference type="ARBA" id="ARBA00023065"/>
    </source>
</evidence>
<dbReference type="InterPro" id="IPR004678">
    <property type="entry name" value="Cyt_c_oxidase_cbb3_su3"/>
</dbReference>
<evidence type="ECO:0000256" key="11">
    <source>
        <dbReference type="ARBA" id="ARBA00022737"/>
    </source>
</evidence>
<evidence type="ECO:0000256" key="7">
    <source>
        <dbReference type="ARBA" id="ARBA00022617"/>
    </source>
</evidence>
<feature type="domain" description="Cytochrome c" evidence="23">
    <location>
        <begin position="221"/>
        <end position="306"/>
    </location>
</feature>
<evidence type="ECO:0000256" key="12">
    <source>
        <dbReference type="ARBA" id="ARBA00022781"/>
    </source>
</evidence>
<sequence length="314" mass="34263">MNSLWSNDLSGFWSAWIIVITLGTIALSAWLLFANRKTDKQPDAEGHVATTDHAADGIEEYDNPLPRWWFKLYVGTVLFALGYLALYPGLGNFAGLLGWSQEAQWDSEMQQAEARYAPIFASYAERPIAELANDAEAMQVGERLFLNNCAICHGSNARGGNGFPDLSDDAWLYGGSPQDIVTSITQGRSGAMPAWEHLGEETLVDVTQHVLSLSGKATDPARTEKGREVFTAMCASCHQPDGTGNPMMGAPNLTDDAWLYQGADQSLEAAVLETLRNGRNGQMPAQVDYLGEDKVHLVAAYVYQLSRQAPESVD</sequence>
<comment type="function">
    <text evidence="19">C-type cytochrome. Part of the cbb3-type cytochrome c oxidase complex.</text>
</comment>
<dbReference type="Gene3D" id="6.10.280.130">
    <property type="match status" value="1"/>
</dbReference>
<keyword evidence="13 19" id="KW-0249">Electron transport</keyword>
<evidence type="ECO:0000256" key="18">
    <source>
        <dbReference type="ARBA" id="ARBA00023136"/>
    </source>
</evidence>
<dbReference type="GO" id="GO:0020037">
    <property type="term" value="F:heme binding"/>
    <property type="evidence" value="ECO:0007669"/>
    <property type="project" value="InterPro"/>
</dbReference>
<evidence type="ECO:0000256" key="6">
    <source>
        <dbReference type="ARBA" id="ARBA00022519"/>
    </source>
</evidence>
<keyword evidence="15 19" id="KW-0560">Oxidoreductase</keyword>
<evidence type="ECO:0000256" key="13">
    <source>
        <dbReference type="ARBA" id="ARBA00022982"/>
    </source>
</evidence>
<evidence type="ECO:0000256" key="16">
    <source>
        <dbReference type="ARBA" id="ARBA00023004"/>
    </source>
</evidence>
<evidence type="ECO:0000256" key="19">
    <source>
        <dbReference type="PIRNR" id="PIRNR000006"/>
    </source>
</evidence>
<dbReference type="GO" id="GO:0046872">
    <property type="term" value="F:metal ion binding"/>
    <property type="evidence" value="ECO:0007669"/>
    <property type="project" value="UniProtKB-KW"/>
</dbReference>
<keyword evidence="17 19" id="KW-0406">Ion transport</keyword>
<feature type="binding site" description="axial binding residue" evidence="20">
    <location>
        <position position="283"/>
    </location>
    <ligand>
        <name>heme c</name>
        <dbReference type="ChEBI" id="CHEBI:61717"/>
        <label>1</label>
    </ligand>
    <ligandPart>
        <name>Fe</name>
        <dbReference type="ChEBI" id="CHEBI:18248"/>
    </ligandPart>
</feature>
<evidence type="ECO:0000256" key="4">
    <source>
        <dbReference type="ARBA" id="ARBA00022448"/>
    </source>
</evidence>
<comment type="cofactor">
    <cofactor evidence="19 21">
        <name>heme c</name>
        <dbReference type="ChEBI" id="CHEBI:61717"/>
    </cofactor>
    <text evidence="19 21">Binds 2 heme C groups per subunit.</text>
</comment>
<keyword evidence="10 19" id="KW-0479">Metal-binding</keyword>
<feature type="domain" description="Cytochrome c" evidence="23">
    <location>
        <begin position="136"/>
        <end position="214"/>
    </location>
</feature>
<dbReference type="NCBIfam" id="TIGR00782">
    <property type="entry name" value="ccoP"/>
    <property type="match status" value="1"/>
</dbReference>
<name>A0A1M6RPD6_9GAMM</name>
<dbReference type="OrthoDB" id="9811281at2"/>
<dbReference type="Pfam" id="PF14715">
    <property type="entry name" value="FixP_N"/>
    <property type="match status" value="1"/>
</dbReference>
<dbReference type="SUPFAM" id="SSF46626">
    <property type="entry name" value="Cytochrome c"/>
    <property type="match status" value="2"/>
</dbReference>
<dbReference type="Proteomes" id="UP000184248">
    <property type="component" value="Unassembled WGS sequence"/>
</dbReference>
<keyword evidence="7 19" id="KW-0349">Heme</keyword>
<evidence type="ECO:0000256" key="22">
    <source>
        <dbReference type="SAM" id="Phobius"/>
    </source>
</evidence>
<evidence type="ECO:0000313" key="25">
    <source>
        <dbReference type="Proteomes" id="UP000184248"/>
    </source>
</evidence>
<feature type="transmembrane region" description="Helical" evidence="22">
    <location>
        <begin position="12"/>
        <end position="33"/>
    </location>
</feature>
<dbReference type="PIRSF" id="PIRSF000006">
    <property type="entry name" value="Cbb3-Cox_fixP"/>
    <property type="match status" value="1"/>
</dbReference>
<protein>
    <recommendedName>
        <fullName evidence="19">Cbb3-type cytochrome c oxidase subunit</fullName>
    </recommendedName>
</protein>
<feature type="binding site" description="covalent" evidence="21">
    <location>
        <position position="152"/>
    </location>
    <ligand>
        <name>heme c</name>
        <dbReference type="ChEBI" id="CHEBI:61717"/>
        <label>1</label>
    </ligand>
</feature>
<dbReference type="RefSeq" id="WP_064699437.1">
    <property type="nucleotide sequence ID" value="NZ_BDEO01000007.1"/>
</dbReference>
<dbReference type="AlphaFoldDB" id="A0A1M6RPD6"/>
<dbReference type="Gene3D" id="1.10.760.10">
    <property type="entry name" value="Cytochrome c-like domain"/>
    <property type="match status" value="2"/>
</dbReference>
<comment type="subcellular location">
    <subcellularLocation>
        <location evidence="1 19">Cell inner membrane</location>
    </subcellularLocation>
</comment>
<keyword evidence="14 22" id="KW-1133">Transmembrane helix</keyword>
<dbReference type="GO" id="GO:1902600">
    <property type="term" value="P:proton transmembrane transport"/>
    <property type="evidence" value="ECO:0007669"/>
    <property type="project" value="UniProtKB-KW"/>
</dbReference>
<keyword evidence="5 19" id="KW-1003">Cell membrane</keyword>
<keyword evidence="16 19" id="KW-0408">Iron</keyword>
<keyword evidence="9 22" id="KW-0812">Transmembrane</keyword>
<keyword evidence="25" id="KW-1185">Reference proteome</keyword>
<dbReference type="InterPro" id="IPR050597">
    <property type="entry name" value="Cytochrome_c_Oxidase_Subunit"/>
</dbReference>
<evidence type="ECO:0000256" key="21">
    <source>
        <dbReference type="PIRSR" id="PIRSR000006-2"/>
    </source>
</evidence>
<evidence type="ECO:0000259" key="23">
    <source>
        <dbReference type="PROSITE" id="PS51007"/>
    </source>
</evidence>
<evidence type="ECO:0000256" key="5">
    <source>
        <dbReference type="ARBA" id="ARBA00022475"/>
    </source>
</evidence>
<accession>A0A1M6RPD6</accession>
<dbReference type="InterPro" id="IPR009056">
    <property type="entry name" value="Cyt_c-like_dom"/>
</dbReference>
<keyword evidence="11" id="KW-0677">Repeat</keyword>